<sequence>MRKDFKKELETGALEYRVVNVETPQNRHFIKDFGLYTKSHVICEVKGEKVVRYKVLQKVWQYVRDPERARIYLRDAIKEFMKKGARS</sequence>
<proteinExistence type="predicted"/>
<dbReference type="AlphaFoldDB" id="A0A7V2WST6"/>
<comment type="caution">
    <text evidence="1">The sequence shown here is derived from an EMBL/GenBank/DDBJ whole genome shotgun (WGS) entry which is preliminary data.</text>
</comment>
<organism evidence="1">
    <name type="scientific">Dissulfuribacter thermophilus</name>
    <dbReference type="NCBI Taxonomy" id="1156395"/>
    <lineage>
        <taxon>Bacteria</taxon>
        <taxon>Pseudomonadati</taxon>
        <taxon>Thermodesulfobacteriota</taxon>
        <taxon>Dissulfuribacteria</taxon>
        <taxon>Dissulfuribacterales</taxon>
        <taxon>Dissulfuribacteraceae</taxon>
        <taxon>Dissulfuribacter</taxon>
    </lineage>
</organism>
<dbReference type="EMBL" id="DRND01000140">
    <property type="protein sequence ID" value="HFC46571.1"/>
    <property type="molecule type" value="Genomic_DNA"/>
</dbReference>
<name>A0A7V2WST6_9BACT</name>
<dbReference type="Proteomes" id="UP000885797">
    <property type="component" value="Unassembled WGS sequence"/>
</dbReference>
<protein>
    <submittedName>
        <fullName evidence="1">Uncharacterized protein</fullName>
    </submittedName>
</protein>
<accession>A0A7V2WST6</accession>
<gene>
    <name evidence="1" type="ORF">ENJ63_01675</name>
</gene>
<evidence type="ECO:0000313" key="1">
    <source>
        <dbReference type="EMBL" id="HFC46571.1"/>
    </source>
</evidence>
<reference evidence="1" key="1">
    <citation type="journal article" date="2020" name="mSystems">
        <title>Genome- and Community-Level Interaction Insights into Carbon Utilization and Element Cycling Functions of Hydrothermarchaeota in Hydrothermal Sediment.</title>
        <authorList>
            <person name="Zhou Z."/>
            <person name="Liu Y."/>
            <person name="Xu W."/>
            <person name="Pan J."/>
            <person name="Luo Z.H."/>
            <person name="Li M."/>
        </authorList>
    </citation>
    <scope>NUCLEOTIDE SEQUENCE [LARGE SCALE GENOMIC DNA]</scope>
    <source>
        <strain evidence="1">HyVt-503</strain>
    </source>
</reference>